<proteinExistence type="predicted"/>
<dbReference type="AlphaFoldDB" id="A0A8H2W3S4"/>
<evidence type="ECO:0000313" key="2">
    <source>
        <dbReference type="EMBL" id="CAD6453898.1"/>
    </source>
</evidence>
<sequence length="340" mass="38108">MVDEHTSIFSSTIGTLKDVLGLLLREGFGTNQIRLFSDEGLRYLSVLGGECAIVLAKNAPTFVKAGVRKERKTARKNAEKPKVDINTPVVPTPFKLDEERFLNELDKIICYIFSWYAKLLPLAQFSYLTERSNNQDEGKAAGTEERPRSTSKPTIQLSPQPPQLQNQKYLSKQEALAAEIKKTFGKYLKCTQSISNSSTLDTAIYPRGPRQLCREVVVLRENENNYNAWIRLIVGKLGTGILPNGRVVLAIIREHLVDGERRAWVAHSYMPDVDLGSRFHPPHPSPPPPPGFHNALSHFSCPSPPPPIAILRLLQLLRHQCPSNLPNHNQENATKPELRA</sequence>
<evidence type="ECO:0000313" key="3">
    <source>
        <dbReference type="Proteomes" id="UP000624404"/>
    </source>
</evidence>
<feature type="region of interest" description="Disordered" evidence="1">
    <location>
        <begin position="136"/>
        <end position="164"/>
    </location>
</feature>
<evidence type="ECO:0000256" key="1">
    <source>
        <dbReference type="SAM" id="MobiDB-lite"/>
    </source>
</evidence>
<dbReference type="Proteomes" id="UP000624404">
    <property type="component" value="Unassembled WGS sequence"/>
</dbReference>
<comment type="caution">
    <text evidence="2">The sequence shown here is derived from an EMBL/GenBank/DDBJ whole genome shotgun (WGS) entry which is preliminary data.</text>
</comment>
<reference evidence="2" key="1">
    <citation type="submission" date="2020-10" db="EMBL/GenBank/DDBJ databases">
        <authorList>
            <person name="Kusch S."/>
        </authorList>
    </citation>
    <scope>NUCLEOTIDE SEQUENCE</scope>
    <source>
        <strain evidence="2">SwB9</strain>
    </source>
</reference>
<dbReference type="EMBL" id="CAJHIA010000036">
    <property type="protein sequence ID" value="CAD6453898.1"/>
    <property type="molecule type" value="Genomic_DNA"/>
</dbReference>
<protein>
    <submittedName>
        <fullName evidence="2">0669884a-595e-4370-8482-0c2b090fdcee</fullName>
    </submittedName>
</protein>
<dbReference type="OrthoDB" id="3565233at2759"/>
<keyword evidence="3" id="KW-1185">Reference proteome</keyword>
<organism evidence="2 3">
    <name type="scientific">Sclerotinia trifoliorum</name>
    <dbReference type="NCBI Taxonomy" id="28548"/>
    <lineage>
        <taxon>Eukaryota</taxon>
        <taxon>Fungi</taxon>
        <taxon>Dikarya</taxon>
        <taxon>Ascomycota</taxon>
        <taxon>Pezizomycotina</taxon>
        <taxon>Leotiomycetes</taxon>
        <taxon>Helotiales</taxon>
        <taxon>Sclerotiniaceae</taxon>
        <taxon>Sclerotinia</taxon>
    </lineage>
</organism>
<accession>A0A8H2W3S4</accession>
<feature type="compositionally biased region" description="Basic and acidic residues" evidence="1">
    <location>
        <begin position="136"/>
        <end position="148"/>
    </location>
</feature>
<name>A0A8H2W3S4_9HELO</name>
<gene>
    <name evidence="2" type="ORF">SCLTRI_LOCUS10036</name>
</gene>